<organism evidence="2 3">
    <name type="scientific">Coptis chinensis</name>
    <dbReference type="NCBI Taxonomy" id="261450"/>
    <lineage>
        <taxon>Eukaryota</taxon>
        <taxon>Viridiplantae</taxon>
        <taxon>Streptophyta</taxon>
        <taxon>Embryophyta</taxon>
        <taxon>Tracheophyta</taxon>
        <taxon>Spermatophyta</taxon>
        <taxon>Magnoliopsida</taxon>
        <taxon>Ranunculales</taxon>
        <taxon>Ranunculaceae</taxon>
        <taxon>Coptidoideae</taxon>
        <taxon>Coptis</taxon>
    </lineage>
</organism>
<dbReference type="AlphaFoldDB" id="A0A835HHG3"/>
<dbReference type="InterPro" id="IPR045040">
    <property type="entry name" value="PORR_fam"/>
</dbReference>
<proteinExistence type="predicted"/>
<sequence length="370" mass="42708">MKWKKDSFFDNIETIYKSQELKPIIALKNCIVKEADKCIPISAVSKRGLELDVPIKVAKFLRQYPSIFQEFVGPEYNLPWFRLTKEAVELHNEEELVYRERREDIVDGLKRLILMSEGRKLPLKIVKGMQWYLGLPDEYLKDPEGNLDSSFSLVDMGDGLRGLSVDSGEKVLSTLQRNAVKRGVCLDDSWMPLAFPLYPSKGLRLKVKISNWLDEFQKLPYVSPYEDCSNLNRSCEVFEKRVLGVLHELLSLFVDHSAERKKILCLRTYLDLPQKFYKAFDRHPHIFYLSLRNKTCTAILKEAYDHDSAIDAHPVLNVREKYIRLMKKSDAILKTRRQKNSLSAELGKLNTDVDKDCAAGNIGEALVFDL</sequence>
<name>A0A835HHG3_9MAGN</name>
<evidence type="ECO:0000313" key="2">
    <source>
        <dbReference type="EMBL" id="KAF9598382.1"/>
    </source>
</evidence>
<reference evidence="2 3" key="1">
    <citation type="submission" date="2020-10" db="EMBL/GenBank/DDBJ databases">
        <title>The Coptis chinensis genome and diversification of protoberbering-type alkaloids.</title>
        <authorList>
            <person name="Wang B."/>
            <person name="Shu S."/>
            <person name="Song C."/>
            <person name="Liu Y."/>
        </authorList>
    </citation>
    <scope>NUCLEOTIDE SEQUENCE [LARGE SCALE GENOMIC DNA]</scope>
    <source>
        <strain evidence="2">HL-2020</strain>
        <tissue evidence="2">Leaf</tissue>
    </source>
</reference>
<dbReference type="EMBL" id="JADFTS010000007">
    <property type="protein sequence ID" value="KAF9598382.1"/>
    <property type="molecule type" value="Genomic_DNA"/>
</dbReference>
<dbReference type="Proteomes" id="UP000631114">
    <property type="component" value="Unassembled WGS sequence"/>
</dbReference>
<dbReference type="GO" id="GO:0003723">
    <property type="term" value="F:RNA binding"/>
    <property type="evidence" value="ECO:0007669"/>
    <property type="project" value="InterPro"/>
</dbReference>
<dbReference type="InterPro" id="IPR021099">
    <property type="entry name" value="PORR_domain"/>
</dbReference>
<feature type="domain" description="PORR" evidence="1">
    <location>
        <begin position="4"/>
        <end position="329"/>
    </location>
</feature>
<dbReference type="PANTHER" id="PTHR31476:SF13">
    <property type="entry name" value="PROTEIN WHAT'S THIS FACTOR 9, MITOCHONDRIAL"/>
    <property type="match status" value="1"/>
</dbReference>
<comment type="caution">
    <text evidence="2">The sequence shown here is derived from an EMBL/GenBank/DDBJ whole genome shotgun (WGS) entry which is preliminary data.</text>
</comment>
<dbReference type="OrthoDB" id="627307at2759"/>
<protein>
    <recommendedName>
        <fullName evidence="1">PORR domain-containing protein</fullName>
    </recommendedName>
</protein>
<gene>
    <name evidence="2" type="ORF">IFM89_027345</name>
</gene>
<evidence type="ECO:0000259" key="1">
    <source>
        <dbReference type="Pfam" id="PF11955"/>
    </source>
</evidence>
<evidence type="ECO:0000313" key="3">
    <source>
        <dbReference type="Proteomes" id="UP000631114"/>
    </source>
</evidence>
<accession>A0A835HHG3</accession>
<keyword evidence="3" id="KW-1185">Reference proteome</keyword>
<dbReference type="Pfam" id="PF11955">
    <property type="entry name" value="PORR"/>
    <property type="match status" value="1"/>
</dbReference>
<dbReference type="PANTHER" id="PTHR31476">
    <property type="entry name" value="PROTEIN WHAT'S THIS FACTOR 1 HOMOLOG, CHLOROPLASTIC"/>
    <property type="match status" value="1"/>
</dbReference>